<feature type="binding site" evidence="5">
    <location>
        <position position="83"/>
    </location>
    <ligand>
        <name>S-adenosyl-L-methionine</name>
        <dbReference type="ChEBI" id="CHEBI:59789"/>
    </ligand>
</feature>
<keyword evidence="2 5" id="KW-0808">Transferase</keyword>
<evidence type="ECO:0000313" key="8">
    <source>
        <dbReference type="EMBL" id="QIS04906.1"/>
    </source>
</evidence>
<dbReference type="SUPFAM" id="SSF53335">
    <property type="entry name" value="S-adenosyl-L-methionine-dependent methyltransferases"/>
    <property type="match status" value="1"/>
</dbReference>
<keyword evidence="3 5" id="KW-0949">S-adenosyl-L-methionine</keyword>
<reference evidence="8 9" key="1">
    <citation type="journal article" date="2019" name="ACS Chem. Biol.">
        <title>Identification and Mobilization of a Cryptic Antibiotic Biosynthesis Gene Locus from a Human-Pathogenic Nocardia Isolate.</title>
        <authorList>
            <person name="Herisse M."/>
            <person name="Ishida K."/>
            <person name="Porter J.L."/>
            <person name="Howden B."/>
            <person name="Hertweck C."/>
            <person name="Stinear T.P."/>
            <person name="Pidot S.J."/>
        </authorList>
    </citation>
    <scope>NUCLEOTIDE SEQUENCE [LARGE SCALE GENOMIC DNA]</scope>
    <source>
        <strain evidence="8 9">AUSMDU00024985</strain>
    </source>
</reference>
<feature type="region of interest" description="Disordered" evidence="6">
    <location>
        <begin position="1"/>
        <end position="38"/>
    </location>
</feature>
<dbReference type="PROSITE" id="PS51689">
    <property type="entry name" value="SAM_RNA_A_N6_MT"/>
    <property type="match status" value="1"/>
</dbReference>
<comment type="similarity">
    <text evidence="5">Belongs to the class I-like SAM-binding methyltransferase superfamily. rRNA adenine N(6)-methyltransferase family.</text>
</comment>
<accession>A0A6G9XVI5</accession>
<feature type="binding site" evidence="5">
    <location>
        <position position="108"/>
    </location>
    <ligand>
        <name>S-adenosyl-L-methionine</name>
        <dbReference type="ChEBI" id="CHEBI:59789"/>
    </ligand>
</feature>
<proteinExistence type="inferred from homology"/>
<dbReference type="PANTHER" id="PTHR11727:SF7">
    <property type="entry name" value="DIMETHYLADENOSINE TRANSFERASE-RELATED"/>
    <property type="match status" value="1"/>
</dbReference>
<gene>
    <name evidence="8" type="ORF">F5X71_23535</name>
</gene>
<keyword evidence="1 5" id="KW-0489">Methyltransferase</keyword>
<dbReference type="PANTHER" id="PTHR11727">
    <property type="entry name" value="DIMETHYLADENOSINE TRANSFERASE"/>
    <property type="match status" value="1"/>
</dbReference>
<dbReference type="InterPro" id="IPR001737">
    <property type="entry name" value="KsgA/Erm"/>
</dbReference>
<evidence type="ECO:0000256" key="6">
    <source>
        <dbReference type="SAM" id="MobiDB-lite"/>
    </source>
</evidence>
<dbReference type="Gene3D" id="3.40.50.150">
    <property type="entry name" value="Vaccinia Virus protein VP39"/>
    <property type="match status" value="1"/>
</dbReference>
<dbReference type="GO" id="GO:0003723">
    <property type="term" value="F:RNA binding"/>
    <property type="evidence" value="ECO:0007669"/>
    <property type="project" value="UniProtKB-UniRule"/>
</dbReference>
<feature type="binding site" evidence="5">
    <location>
        <position position="39"/>
    </location>
    <ligand>
        <name>S-adenosyl-L-methionine</name>
        <dbReference type="ChEBI" id="CHEBI:59789"/>
    </ligand>
</feature>
<dbReference type="GO" id="GO:0005829">
    <property type="term" value="C:cytosol"/>
    <property type="evidence" value="ECO:0007669"/>
    <property type="project" value="TreeGrafter"/>
</dbReference>
<dbReference type="CDD" id="cd02440">
    <property type="entry name" value="AdoMet_MTases"/>
    <property type="match status" value="1"/>
</dbReference>
<protein>
    <submittedName>
        <fullName evidence="8">rRNA (Adenine-N6)-methyltransferase</fullName>
    </submittedName>
</protein>
<dbReference type="InterPro" id="IPR020598">
    <property type="entry name" value="rRNA_Ade_methylase_Trfase_N"/>
</dbReference>
<comment type="caution">
    <text evidence="5">Lacks conserved residue(s) required for the propagation of feature annotation.</text>
</comment>
<dbReference type="SMART" id="SM00650">
    <property type="entry name" value="rADc"/>
    <property type="match status" value="1"/>
</dbReference>
<dbReference type="Pfam" id="PF00398">
    <property type="entry name" value="RrnaAD"/>
    <property type="match status" value="1"/>
</dbReference>
<name>A0A6G9XVI5_NOCBR</name>
<dbReference type="RefSeq" id="WP_167464004.1">
    <property type="nucleotide sequence ID" value="NZ_CP046171.1"/>
</dbReference>
<dbReference type="InterPro" id="IPR029063">
    <property type="entry name" value="SAM-dependent_MTases_sf"/>
</dbReference>
<evidence type="ECO:0000256" key="5">
    <source>
        <dbReference type="PROSITE-ProRule" id="PRU01026"/>
    </source>
</evidence>
<evidence type="ECO:0000256" key="2">
    <source>
        <dbReference type="ARBA" id="ARBA00022679"/>
    </source>
</evidence>
<evidence type="ECO:0000256" key="4">
    <source>
        <dbReference type="ARBA" id="ARBA00022884"/>
    </source>
</evidence>
<dbReference type="AlphaFoldDB" id="A0A6G9XVI5"/>
<organism evidence="8 9">
    <name type="scientific">Nocardia brasiliensis</name>
    <dbReference type="NCBI Taxonomy" id="37326"/>
    <lineage>
        <taxon>Bacteria</taxon>
        <taxon>Bacillati</taxon>
        <taxon>Actinomycetota</taxon>
        <taxon>Actinomycetes</taxon>
        <taxon>Mycobacteriales</taxon>
        <taxon>Nocardiaceae</taxon>
        <taxon>Nocardia</taxon>
    </lineage>
</organism>
<evidence type="ECO:0000256" key="1">
    <source>
        <dbReference type="ARBA" id="ARBA00022603"/>
    </source>
</evidence>
<keyword evidence="4 5" id="KW-0694">RNA-binding</keyword>
<dbReference type="GO" id="GO:0000179">
    <property type="term" value="F:rRNA (adenine-N6,N6-)-dimethyltransferase activity"/>
    <property type="evidence" value="ECO:0007669"/>
    <property type="project" value="UniProtKB-UniRule"/>
</dbReference>
<feature type="binding site" evidence="5">
    <location>
        <position position="124"/>
    </location>
    <ligand>
        <name>S-adenosyl-L-methionine</name>
        <dbReference type="ChEBI" id="CHEBI:59789"/>
    </ligand>
</feature>
<dbReference type="Proteomes" id="UP000501705">
    <property type="component" value="Chromosome"/>
</dbReference>
<evidence type="ECO:0000313" key="9">
    <source>
        <dbReference type="Proteomes" id="UP000501705"/>
    </source>
</evidence>
<evidence type="ECO:0000256" key="3">
    <source>
        <dbReference type="ARBA" id="ARBA00022691"/>
    </source>
</evidence>
<dbReference type="EMBL" id="CP046171">
    <property type="protein sequence ID" value="QIS04906.1"/>
    <property type="molecule type" value="Genomic_DNA"/>
</dbReference>
<evidence type="ECO:0000259" key="7">
    <source>
        <dbReference type="SMART" id="SM00650"/>
    </source>
</evidence>
<sequence>MAQDFAHRNYSHTQGKIKNGGGGRPSKDRTRRAQAQHTLVSPAAVDSILAVADPRGAVLEPQPGDGLLTQALARRGAQVTAYEPDPLSAAKLSARTRGDHGIRVLRADLSKTRPPREPFAVVGNVPGAATRIIDWCLAAPALTSATLVVTSECAGANGHWDMAAVQHWPWFDRQPHGTIEPASFRPALTTDATIVHLHRRPQPLVNDQDSYTTLVRTGFTAPNSPLLTALRSHYPNADKALTASGIPWETTAPAVHPDDWIRLHEHLLR</sequence>
<feature type="binding site" evidence="5">
    <location>
        <position position="37"/>
    </location>
    <ligand>
        <name>S-adenosyl-L-methionine</name>
        <dbReference type="ChEBI" id="CHEBI:59789"/>
    </ligand>
</feature>
<feature type="domain" description="Ribosomal RNA adenine methylase transferase N-terminal" evidence="7">
    <location>
        <begin position="44"/>
        <end position="201"/>
    </location>
</feature>